<dbReference type="InParanoid" id="B9RHL7"/>
<evidence type="ECO:0000313" key="1">
    <source>
        <dbReference type="EMBL" id="EEF49104.1"/>
    </source>
</evidence>
<organism evidence="1 2">
    <name type="scientific">Ricinus communis</name>
    <name type="common">Castor bean</name>
    <dbReference type="NCBI Taxonomy" id="3988"/>
    <lineage>
        <taxon>Eukaryota</taxon>
        <taxon>Viridiplantae</taxon>
        <taxon>Streptophyta</taxon>
        <taxon>Embryophyta</taxon>
        <taxon>Tracheophyta</taxon>
        <taxon>Spermatophyta</taxon>
        <taxon>Magnoliopsida</taxon>
        <taxon>eudicotyledons</taxon>
        <taxon>Gunneridae</taxon>
        <taxon>Pentapetalae</taxon>
        <taxon>rosids</taxon>
        <taxon>fabids</taxon>
        <taxon>Malpighiales</taxon>
        <taxon>Euphorbiaceae</taxon>
        <taxon>Acalyphoideae</taxon>
        <taxon>Acalypheae</taxon>
        <taxon>Ricinus</taxon>
    </lineage>
</organism>
<protein>
    <submittedName>
        <fullName evidence="1">Uncharacterized protein</fullName>
    </submittedName>
</protein>
<accession>B9RHL7</accession>
<name>B9RHL7_RICCO</name>
<dbReference type="AlphaFoldDB" id="B9RHL7"/>
<sequence>MTREEEPNFQVCGINATPWIWKFDGSSTKKATKAGVVIISSSGFKNVDFMHVPRELDHEAVDKLAQNALGLRIFEELTHKMVLVKKRSHPSIVERGMLVESLNTNVKMIGSFTRKDLMVFSLDA</sequence>
<dbReference type="EMBL" id="EQ973780">
    <property type="protein sequence ID" value="EEF49104.1"/>
    <property type="molecule type" value="Genomic_DNA"/>
</dbReference>
<evidence type="ECO:0000313" key="2">
    <source>
        <dbReference type="Proteomes" id="UP000008311"/>
    </source>
</evidence>
<proteinExistence type="predicted"/>
<dbReference type="Proteomes" id="UP000008311">
    <property type="component" value="Unassembled WGS sequence"/>
</dbReference>
<reference evidence="2" key="1">
    <citation type="journal article" date="2010" name="Nat. Biotechnol.">
        <title>Draft genome sequence of the oilseed species Ricinus communis.</title>
        <authorList>
            <person name="Chan A.P."/>
            <person name="Crabtree J."/>
            <person name="Zhao Q."/>
            <person name="Lorenzi H."/>
            <person name="Orvis J."/>
            <person name="Puiu D."/>
            <person name="Melake-Berhan A."/>
            <person name="Jones K.M."/>
            <person name="Redman J."/>
            <person name="Chen G."/>
            <person name="Cahoon E.B."/>
            <person name="Gedil M."/>
            <person name="Stanke M."/>
            <person name="Haas B.J."/>
            <person name="Wortman J.R."/>
            <person name="Fraser-Liggett C.M."/>
            <person name="Ravel J."/>
            <person name="Rabinowicz P.D."/>
        </authorList>
    </citation>
    <scope>NUCLEOTIDE SEQUENCE [LARGE SCALE GENOMIC DNA]</scope>
    <source>
        <strain evidence="2">cv. Hale</strain>
    </source>
</reference>
<gene>
    <name evidence="1" type="ORF">RCOM_1760860</name>
</gene>
<keyword evidence="2" id="KW-1185">Reference proteome</keyword>